<accession>A0A7G7YR24</accession>
<proteinExistence type="predicted"/>
<dbReference type="KEGG" id="cans:GP473_04755"/>
<name>A0A7G7YR24_9CORY</name>
<dbReference type="EMBL" id="CP046883">
    <property type="protein sequence ID" value="QNH96944.1"/>
    <property type="molecule type" value="Genomic_DNA"/>
</dbReference>
<evidence type="ECO:0000313" key="6">
    <source>
        <dbReference type="Proteomes" id="UP000515275"/>
    </source>
</evidence>
<dbReference type="PANTHER" id="PTHR30168">
    <property type="entry name" value="PUTATIVE MEMBRANE PROTEIN YPFJ"/>
    <property type="match status" value="1"/>
</dbReference>
<reference evidence="5 6" key="1">
    <citation type="submission" date="2019-12" db="EMBL/GenBank/DDBJ databases">
        <title>Corynebacterium sp. nov., isolated from feces of the Anser Albifrons in China.</title>
        <authorList>
            <person name="Liu Q."/>
        </authorList>
    </citation>
    <scope>NUCLEOTIDE SEQUENCE [LARGE SCALE GENOMIC DNA]</scope>
    <source>
        <strain evidence="5 6">23H37-10</strain>
    </source>
</reference>
<organism evidence="5 6">
    <name type="scientific">Corynebacterium anserum</name>
    <dbReference type="NCBI Taxonomy" id="2684406"/>
    <lineage>
        <taxon>Bacteria</taxon>
        <taxon>Bacillati</taxon>
        <taxon>Actinomycetota</taxon>
        <taxon>Actinomycetes</taxon>
        <taxon>Mycobacteriales</taxon>
        <taxon>Corynebacteriaceae</taxon>
        <taxon>Corynebacterium</taxon>
    </lineage>
</organism>
<dbReference type="PANTHER" id="PTHR30168:SF0">
    <property type="entry name" value="INNER MEMBRANE PROTEIN"/>
    <property type="match status" value="1"/>
</dbReference>
<dbReference type="GO" id="GO:0008237">
    <property type="term" value="F:metallopeptidase activity"/>
    <property type="evidence" value="ECO:0007669"/>
    <property type="project" value="UniProtKB-KW"/>
</dbReference>
<evidence type="ECO:0000313" key="5">
    <source>
        <dbReference type="EMBL" id="QNH96944.1"/>
    </source>
</evidence>
<dbReference type="InterPro" id="IPR007343">
    <property type="entry name" value="Uncharacterised_pept_Zn_put"/>
</dbReference>
<keyword evidence="5" id="KW-0645">Protease</keyword>
<dbReference type="Pfam" id="PF04228">
    <property type="entry name" value="Zn_peptidase"/>
    <property type="match status" value="1"/>
</dbReference>
<evidence type="ECO:0000256" key="2">
    <source>
        <dbReference type="ARBA" id="ARBA00022692"/>
    </source>
</evidence>
<protein>
    <submittedName>
        <fullName evidence="5">Metalloprotease</fullName>
    </submittedName>
</protein>
<keyword evidence="5" id="KW-0378">Hydrolase</keyword>
<dbReference type="AlphaFoldDB" id="A0A7G7YR24"/>
<evidence type="ECO:0000256" key="1">
    <source>
        <dbReference type="ARBA" id="ARBA00004167"/>
    </source>
</evidence>
<keyword evidence="5" id="KW-0482">Metalloprotease</keyword>
<comment type="subcellular location">
    <subcellularLocation>
        <location evidence="1">Membrane</location>
        <topology evidence="1">Single-pass membrane protein</topology>
    </subcellularLocation>
</comment>
<evidence type="ECO:0000256" key="4">
    <source>
        <dbReference type="ARBA" id="ARBA00023136"/>
    </source>
</evidence>
<keyword evidence="3" id="KW-1133">Transmembrane helix</keyword>
<keyword evidence="6" id="KW-1185">Reference proteome</keyword>
<sequence length="293" mass="31016">MNGGGGMGFGGGRGGNNGNFIISMLAGLIGRKFGIPGVIIAGLAVAFFSSGGTGIFTGGHDGQHAAQGNGLEHCATFEDANKYDDCRIAATAKSLDEYWSKALPDNEGIQYHAPDLRIAEGQINTGCGSANISQTGPFYCPGDKTVYMSIPFFDQLKKMGGSNGAFSQMYVTAHEFGHHIQQHQGTLSLSNYNDPGQESMAVQIELQADCYAGLWASNADKGDNAMLDPITQDQVQEAITTTQAIGDDTIQSSSGQEVNPDLWTHGSSQQRTDAFLRGYQGGTMDSCRASFNK</sequence>
<evidence type="ECO:0000256" key="3">
    <source>
        <dbReference type="ARBA" id="ARBA00022989"/>
    </source>
</evidence>
<dbReference type="Proteomes" id="UP000515275">
    <property type="component" value="Chromosome"/>
</dbReference>
<dbReference type="GO" id="GO:0016020">
    <property type="term" value="C:membrane"/>
    <property type="evidence" value="ECO:0007669"/>
    <property type="project" value="UniProtKB-SubCell"/>
</dbReference>
<dbReference type="GO" id="GO:0006508">
    <property type="term" value="P:proteolysis"/>
    <property type="evidence" value="ECO:0007669"/>
    <property type="project" value="UniProtKB-KW"/>
</dbReference>
<keyword evidence="2" id="KW-0812">Transmembrane</keyword>
<gene>
    <name evidence="5" type="ORF">GP473_04755</name>
</gene>
<keyword evidence="4" id="KW-0472">Membrane</keyword>